<evidence type="ECO:0000313" key="6">
    <source>
        <dbReference type="EMBL" id="ADO76216.1"/>
    </source>
</evidence>
<dbReference type="AlphaFoldDB" id="E3DLV7"/>
<dbReference type="OrthoDB" id="9805474at2"/>
<dbReference type="RefSeq" id="WP_014552251.1">
    <property type="nucleotide sequence ID" value="NC_017455.1"/>
</dbReference>
<dbReference type="SUPFAM" id="SSF55073">
    <property type="entry name" value="Nucleotide cyclase"/>
    <property type="match status" value="1"/>
</dbReference>
<dbReference type="FunFam" id="3.30.70.270:FF:000001">
    <property type="entry name" value="Diguanylate cyclase domain protein"/>
    <property type="match status" value="1"/>
</dbReference>
<feature type="domain" description="GGDEF" evidence="5">
    <location>
        <begin position="192"/>
        <end position="332"/>
    </location>
</feature>
<name>E3DLV7_HALPG</name>
<organism evidence="6 7">
    <name type="scientific">Halanaerobium praevalens (strain ATCC 33744 / DSM 2228 / GSL)</name>
    <dbReference type="NCBI Taxonomy" id="572479"/>
    <lineage>
        <taxon>Bacteria</taxon>
        <taxon>Bacillati</taxon>
        <taxon>Bacillota</taxon>
        <taxon>Clostridia</taxon>
        <taxon>Halanaerobiales</taxon>
        <taxon>Halanaerobiaceae</taxon>
        <taxon>Halanaerobium</taxon>
    </lineage>
</organism>
<dbReference type="Pfam" id="PF00990">
    <property type="entry name" value="GGDEF"/>
    <property type="match status" value="1"/>
</dbReference>
<dbReference type="GO" id="GO:0000160">
    <property type="term" value="P:phosphorelay signal transduction system"/>
    <property type="evidence" value="ECO:0007669"/>
    <property type="project" value="InterPro"/>
</dbReference>
<dbReference type="SMART" id="SM00448">
    <property type="entry name" value="REC"/>
    <property type="match status" value="1"/>
</dbReference>
<dbReference type="KEGG" id="hpk:Hprae_0056"/>
<protein>
    <recommendedName>
        <fullName evidence="1">Stage 0 sporulation protein A homolog</fullName>
    </recommendedName>
</protein>
<dbReference type="STRING" id="572479.Hprae_0056"/>
<dbReference type="CDD" id="cd01949">
    <property type="entry name" value="GGDEF"/>
    <property type="match status" value="1"/>
</dbReference>
<dbReference type="eggNOG" id="COG3706">
    <property type="taxonomic scope" value="Bacteria"/>
</dbReference>
<dbReference type="SUPFAM" id="SSF52172">
    <property type="entry name" value="CheY-like"/>
    <property type="match status" value="1"/>
</dbReference>
<evidence type="ECO:0000256" key="1">
    <source>
        <dbReference type="ARBA" id="ARBA00018672"/>
    </source>
</evidence>
<dbReference type="PROSITE" id="PS50110">
    <property type="entry name" value="RESPONSE_REGULATORY"/>
    <property type="match status" value="1"/>
</dbReference>
<sequence length="333" mass="37942">MIKIKILIVDDDQDMRMLLKTYLEKLEVDEIHFTATAAETYDFLNLSDLKTEPKVDLIILDIILEAENGIEICKKIKQSPVYQEVQIIMITAQQEAGFLREAFAAGAMDYIKKPIKKIEFMARVNSAIKLRKEIKSRIAREKELLALSEKLKNVNKKLEKMALVDGLTGISNRRLFDKTLKKELKRARRKETELALIMLDIDHFKQYNDTYGHQEGDECLKEIASVLEANSKRASDFAARYGGEEFAVILPDTAKGGALKIAEDIRKDIMALKLEHKNSPIAEYVTVSLGVSSLQVKTEVSQKLIKSFIDKADQALYQAKETGRNKTVYYDFN</sequence>
<dbReference type="InterPro" id="IPR043128">
    <property type="entry name" value="Rev_trsase/Diguanyl_cyclase"/>
</dbReference>
<proteinExistence type="predicted"/>
<dbReference type="Proteomes" id="UP000006866">
    <property type="component" value="Chromosome"/>
</dbReference>
<evidence type="ECO:0000259" key="4">
    <source>
        <dbReference type="PROSITE" id="PS50110"/>
    </source>
</evidence>
<dbReference type="SMART" id="SM00267">
    <property type="entry name" value="GGDEF"/>
    <property type="match status" value="1"/>
</dbReference>
<dbReference type="EMBL" id="CP002175">
    <property type="protein sequence ID" value="ADO76216.1"/>
    <property type="molecule type" value="Genomic_DNA"/>
</dbReference>
<dbReference type="InterPro" id="IPR050469">
    <property type="entry name" value="Diguanylate_Cyclase"/>
</dbReference>
<dbReference type="PATRIC" id="fig|572479.3.peg.58"/>
<dbReference type="GO" id="GO:1902201">
    <property type="term" value="P:negative regulation of bacterial-type flagellum-dependent cell motility"/>
    <property type="evidence" value="ECO:0007669"/>
    <property type="project" value="TreeGrafter"/>
</dbReference>
<keyword evidence="7" id="KW-1185">Reference proteome</keyword>
<dbReference type="Gene3D" id="3.30.70.270">
    <property type="match status" value="1"/>
</dbReference>
<evidence type="ECO:0000313" key="7">
    <source>
        <dbReference type="Proteomes" id="UP000006866"/>
    </source>
</evidence>
<gene>
    <name evidence="6" type="ordered locus">Hprae_0056</name>
</gene>
<dbReference type="PANTHER" id="PTHR45138">
    <property type="entry name" value="REGULATORY COMPONENTS OF SENSORY TRANSDUCTION SYSTEM"/>
    <property type="match status" value="1"/>
</dbReference>
<dbReference type="PANTHER" id="PTHR45138:SF9">
    <property type="entry name" value="DIGUANYLATE CYCLASE DGCM-RELATED"/>
    <property type="match status" value="1"/>
</dbReference>
<accession>E3DLV7</accession>
<feature type="domain" description="Response regulatory" evidence="4">
    <location>
        <begin position="5"/>
        <end position="128"/>
    </location>
</feature>
<dbReference type="GO" id="GO:0043709">
    <property type="term" value="P:cell adhesion involved in single-species biofilm formation"/>
    <property type="evidence" value="ECO:0007669"/>
    <property type="project" value="TreeGrafter"/>
</dbReference>
<dbReference type="Pfam" id="PF00072">
    <property type="entry name" value="Response_reg"/>
    <property type="match status" value="1"/>
</dbReference>
<dbReference type="InterPro" id="IPR029787">
    <property type="entry name" value="Nucleotide_cyclase"/>
</dbReference>
<evidence type="ECO:0000256" key="2">
    <source>
        <dbReference type="ARBA" id="ARBA00024867"/>
    </source>
</evidence>
<comment type="function">
    <text evidence="2">May play the central regulatory role in sporulation. It may be an element of the effector pathway responsible for the activation of sporulation genes in response to nutritional stress. Spo0A may act in concert with spo0H (a sigma factor) to control the expression of some genes that are critical to the sporulation process.</text>
</comment>
<reference evidence="7" key="1">
    <citation type="submission" date="2010-10" db="EMBL/GenBank/DDBJ databases">
        <title>The complete genome of Halanaerobium praevalens DSM 2228.</title>
        <authorList>
            <consortium name="US DOE Joint Genome Institute (JGI-PGF)"/>
            <person name="Lucas S."/>
            <person name="Copeland A."/>
            <person name="Lapidus A."/>
            <person name="Glavina del Rio T."/>
            <person name="Dalin E."/>
            <person name="Tice H."/>
            <person name="Bruce D."/>
            <person name="Goodwin L."/>
            <person name="Pitluck S."/>
            <person name="Kyrpides N."/>
            <person name="Mavromatis K."/>
            <person name="Ivanova N."/>
            <person name="Ovchinnikova G."/>
            <person name="Chertkov O."/>
            <person name="Detter J.C."/>
            <person name="Han C."/>
            <person name="Larimer F."/>
            <person name="Land M."/>
            <person name="Hauser L."/>
            <person name="Markowitz V."/>
            <person name="Cheng J.-F."/>
            <person name="Hugenholtz P."/>
            <person name="Woyke T."/>
            <person name="Wu D."/>
            <person name="Tindall B."/>
            <person name="Pomrenke H.G."/>
            <person name="Brambilla E."/>
            <person name="Klenk H.-P."/>
            <person name="Eisen J.A."/>
        </authorList>
    </citation>
    <scope>NUCLEOTIDE SEQUENCE [LARGE SCALE GENOMIC DNA]</scope>
    <source>
        <strain evidence="7">ATCC 33744 / DSM 2228 / GSL</strain>
    </source>
</reference>
<dbReference type="GO" id="GO:0005886">
    <property type="term" value="C:plasma membrane"/>
    <property type="evidence" value="ECO:0007669"/>
    <property type="project" value="TreeGrafter"/>
</dbReference>
<reference evidence="6 7" key="2">
    <citation type="journal article" date="2011" name="Stand. Genomic Sci.">
        <title>Complete genome sequence of the extremely halophilic Halanaerobium praevalens type strain (GSL).</title>
        <authorList>
            <person name="Ivanova N."/>
            <person name="Sikorski J."/>
            <person name="Chertkov O."/>
            <person name="Nolan M."/>
            <person name="Lucas S."/>
            <person name="Hammon N."/>
            <person name="Deshpande S."/>
            <person name="Cheng J.F."/>
            <person name="Tapia R."/>
            <person name="Han C."/>
            <person name="Goodwin L."/>
            <person name="Pitluck S."/>
            <person name="Huntemann M."/>
            <person name="Liolios K."/>
            <person name="Pagani I."/>
            <person name="Mavromatis K."/>
            <person name="Ovchinikova G."/>
            <person name="Pati A."/>
            <person name="Chen A."/>
            <person name="Palaniappan K."/>
            <person name="Land M."/>
            <person name="Hauser L."/>
            <person name="Brambilla E.M."/>
            <person name="Kannan K.P."/>
            <person name="Rohde M."/>
            <person name="Tindall B.J."/>
            <person name="Goker M."/>
            <person name="Detter J.C."/>
            <person name="Woyke T."/>
            <person name="Bristow J."/>
            <person name="Eisen J.A."/>
            <person name="Markowitz V."/>
            <person name="Hugenholtz P."/>
            <person name="Kyrpides N.C."/>
            <person name="Klenk H.P."/>
            <person name="Lapidus A."/>
        </authorList>
    </citation>
    <scope>NUCLEOTIDE SEQUENCE [LARGE SCALE GENOMIC DNA]</scope>
    <source>
        <strain evidence="7">ATCC 33744 / DSM 2228 / GSL</strain>
    </source>
</reference>
<dbReference type="InterPro" id="IPR000160">
    <property type="entry name" value="GGDEF_dom"/>
</dbReference>
<dbReference type="InterPro" id="IPR001789">
    <property type="entry name" value="Sig_transdc_resp-reg_receiver"/>
</dbReference>
<evidence type="ECO:0000256" key="3">
    <source>
        <dbReference type="PROSITE-ProRule" id="PRU00169"/>
    </source>
</evidence>
<dbReference type="Gene3D" id="3.40.50.2300">
    <property type="match status" value="1"/>
</dbReference>
<evidence type="ECO:0000259" key="5">
    <source>
        <dbReference type="PROSITE" id="PS50887"/>
    </source>
</evidence>
<dbReference type="PROSITE" id="PS50887">
    <property type="entry name" value="GGDEF"/>
    <property type="match status" value="1"/>
</dbReference>
<dbReference type="InterPro" id="IPR011006">
    <property type="entry name" value="CheY-like_superfamily"/>
</dbReference>
<keyword evidence="3" id="KW-0597">Phosphoprotein</keyword>
<dbReference type="HOGENOM" id="CLU_000445_11_28_9"/>
<dbReference type="GO" id="GO:0052621">
    <property type="term" value="F:diguanylate cyclase activity"/>
    <property type="evidence" value="ECO:0007669"/>
    <property type="project" value="TreeGrafter"/>
</dbReference>
<dbReference type="NCBIfam" id="TIGR00254">
    <property type="entry name" value="GGDEF"/>
    <property type="match status" value="1"/>
</dbReference>
<feature type="modified residue" description="4-aspartylphosphate" evidence="3">
    <location>
        <position position="61"/>
    </location>
</feature>